<dbReference type="AlphaFoldDB" id="A0A399E6F8"/>
<dbReference type="Gene3D" id="3.30.9.10">
    <property type="entry name" value="D-Amino Acid Oxidase, subunit A, domain 2"/>
    <property type="match status" value="1"/>
</dbReference>
<evidence type="ECO:0000256" key="3">
    <source>
        <dbReference type="ARBA" id="ARBA00022630"/>
    </source>
</evidence>
<evidence type="ECO:0000259" key="7">
    <source>
        <dbReference type="Pfam" id="PF16901"/>
    </source>
</evidence>
<protein>
    <submittedName>
        <fullName evidence="8">Aerobic glycerol-3-phosphate dehydrogenase</fullName>
        <ecNumber evidence="8">1.1.5.3</ecNumber>
    </submittedName>
</protein>
<comment type="cofactor">
    <cofactor evidence="1">
        <name>FAD</name>
        <dbReference type="ChEBI" id="CHEBI:57692"/>
    </cofactor>
</comment>
<evidence type="ECO:0000256" key="2">
    <source>
        <dbReference type="ARBA" id="ARBA00007330"/>
    </source>
</evidence>
<feature type="domain" description="FAD dependent oxidoreductase" evidence="6">
    <location>
        <begin position="16"/>
        <end position="375"/>
    </location>
</feature>
<sequence length="532" mass="58214">MERTQLLEKLASETFDVLVIGGGATGAGVALEAASRGLKTALVERYDFAEGTSSRSTKLIHGGVRYLELAIKTFDKVQLNLVRDALHERAIMLRNAPHLARPLWLLTPLYRVWEVPYYYTGLKLYDLLAGSARLQPAQYISARGTLARFPAVNPEGLKGSVAYQDGQFDDARFNVELALTAVQQGAVVLNHLEVTGLLKQNGRLSGAAVKDRLSEKEIEVSARVIVNATGPFSDHIRHLDDPEAPPLLKASSGIHIVLDKKYSPSDTGLLIPKTEDGRVVFVLPWLGGTLVGTTDDPAPIVDHPRVSEAEVEYVLRQVRPYLGAIPREAVRASWSGLRPLIARPEADTARLARDHLIQESASGLLTLTGGKWTTYRKMALDLVNYAVKKFGLTAGESRTERLPLVGGQGFEPEGARKLEQMGFSPDVARHLHRAYGARAQAVAQLAAEGYGNRLATAWPYLEAEVVYAVRHEMACTPMDVLARRTRLAFLDTSAALGAVPRVAELMGRELGWDADKVLLEQEKARSQILEAV</sequence>
<evidence type="ECO:0000256" key="1">
    <source>
        <dbReference type="ARBA" id="ARBA00001974"/>
    </source>
</evidence>
<feature type="domain" description="Alpha-glycerophosphate oxidase C-terminal" evidence="7">
    <location>
        <begin position="397"/>
        <end position="516"/>
    </location>
</feature>
<keyword evidence="4" id="KW-0274">FAD</keyword>
<dbReference type="GO" id="GO:0006072">
    <property type="term" value="P:glycerol-3-phosphate metabolic process"/>
    <property type="evidence" value="ECO:0007669"/>
    <property type="project" value="InterPro"/>
</dbReference>
<dbReference type="Pfam" id="PF16901">
    <property type="entry name" value="DAO_C"/>
    <property type="match status" value="1"/>
</dbReference>
<comment type="similarity">
    <text evidence="2">Belongs to the FAD-dependent glycerol-3-phosphate dehydrogenase family.</text>
</comment>
<dbReference type="OrthoDB" id="9766796at2"/>
<evidence type="ECO:0000256" key="5">
    <source>
        <dbReference type="ARBA" id="ARBA00023002"/>
    </source>
</evidence>
<dbReference type="PROSITE" id="PS00978">
    <property type="entry name" value="FAD_G3PDH_2"/>
    <property type="match status" value="1"/>
</dbReference>
<dbReference type="Pfam" id="PF01266">
    <property type="entry name" value="DAO"/>
    <property type="match status" value="1"/>
</dbReference>
<dbReference type="EMBL" id="QWKX01000001">
    <property type="protein sequence ID" value="RIH80055.1"/>
    <property type="molecule type" value="Genomic_DNA"/>
</dbReference>
<dbReference type="InterPro" id="IPR038299">
    <property type="entry name" value="DAO_C_sf"/>
</dbReference>
<evidence type="ECO:0000256" key="4">
    <source>
        <dbReference type="ARBA" id="ARBA00022827"/>
    </source>
</evidence>
<dbReference type="Gene3D" id="1.10.8.870">
    <property type="entry name" value="Alpha-glycerophosphate oxidase, cap domain"/>
    <property type="match status" value="1"/>
</dbReference>
<dbReference type="SUPFAM" id="SSF51905">
    <property type="entry name" value="FAD/NAD(P)-binding domain"/>
    <property type="match status" value="1"/>
</dbReference>
<organism evidence="8 9">
    <name type="scientific">Meiothermus taiwanensis</name>
    <dbReference type="NCBI Taxonomy" id="172827"/>
    <lineage>
        <taxon>Bacteria</taxon>
        <taxon>Thermotogati</taxon>
        <taxon>Deinococcota</taxon>
        <taxon>Deinococci</taxon>
        <taxon>Thermales</taxon>
        <taxon>Thermaceae</taxon>
        <taxon>Meiothermus</taxon>
    </lineage>
</organism>
<dbReference type="GO" id="GO:0004368">
    <property type="term" value="F:glycerol-3-phosphate dehydrogenase (quinone) activity"/>
    <property type="evidence" value="ECO:0007669"/>
    <property type="project" value="UniProtKB-EC"/>
</dbReference>
<dbReference type="SUPFAM" id="SSF54373">
    <property type="entry name" value="FAD-linked reductases, C-terminal domain"/>
    <property type="match status" value="1"/>
</dbReference>
<dbReference type="PANTHER" id="PTHR11985">
    <property type="entry name" value="GLYCEROL-3-PHOSPHATE DEHYDROGENASE"/>
    <property type="match status" value="1"/>
</dbReference>
<dbReference type="InterPro" id="IPR006076">
    <property type="entry name" value="FAD-dep_OxRdtase"/>
</dbReference>
<evidence type="ECO:0000313" key="8">
    <source>
        <dbReference type="EMBL" id="RIH80055.1"/>
    </source>
</evidence>
<dbReference type="Gene3D" id="3.50.50.60">
    <property type="entry name" value="FAD/NAD(P)-binding domain"/>
    <property type="match status" value="1"/>
</dbReference>
<name>A0A399E6F8_9DEIN</name>
<gene>
    <name evidence="8" type="primary">glpD</name>
    <name evidence="8" type="ORF">Mcate_00026</name>
</gene>
<reference evidence="8 9" key="1">
    <citation type="submission" date="2018-08" db="EMBL/GenBank/DDBJ databases">
        <title>Meiothermus cateniformans JCM 15151 genome sequencing project.</title>
        <authorList>
            <person name="Da Costa M.S."/>
            <person name="Albuquerque L."/>
            <person name="Raposo P."/>
            <person name="Froufe H.J.C."/>
            <person name="Barroso C.S."/>
            <person name="Egas C."/>
        </authorList>
    </citation>
    <scope>NUCLEOTIDE SEQUENCE [LARGE SCALE GENOMIC DNA]</scope>
    <source>
        <strain evidence="8 9">JCM 15151</strain>
    </source>
</reference>
<evidence type="ECO:0000313" key="9">
    <source>
        <dbReference type="Proteomes" id="UP000266089"/>
    </source>
</evidence>
<comment type="caution">
    <text evidence="8">The sequence shown here is derived from an EMBL/GenBank/DDBJ whole genome shotgun (WGS) entry which is preliminary data.</text>
</comment>
<evidence type="ECO:0000259" key="6">
    <source>
        <dbReference type="Pfam" id="PF01266"/>
    </source>
</evidence>
<dbReference type="InterPro" id="IPR000447">
    <property type="entry name" value="G3P_DH_FAD-dep"/>
</dbReference>
<dbReference type="EC" id="1.1.5.3" evidence="8"/>
<dbReference type="RefSeq" id="WP_119361368.1">
    <property type="nucleotide sequence ID" value="NZ_JBHSXZ010000016.1"/>
</dbReference>
<proteinExistence type="inferred from homology"/>
<dbReference type="PRINTS" id="PR01001">
    <property type="entry name" value="FADG3PDH"/>
</dbReference>
<keyword evidence="5 8" id="KW-0560">Oxidoreductase</keyword>
<dbReference type="InterPro" id="IPR036188">
    <property type="entry name" value="FAD/NAD-bd_sf"/>
</dbReference>
<dbReference type="InterPro" id="IPR031656">
    <property type="entry name" value="DAO_C"/>
</dbReference>
<dbReference type="PANTHER" id="PTHR11985:SF15">
    <property type="entry name" value="GLYCEROL-3-PHOSPHATE DEHYDROGENASE, MITOCHONDRIAL"/>
    <property type="match status" value="1"/>
</dbReference>
<dbReference type="Proteomes" id="UP000266089">
    <property type="component" value="Unassembled WGS sequence"/>
</dbReference>
<accession>A0A399E6F8</accession>
<keyword evidence="3" id="KW-0285">Flavoprotein</keyword>